<proteinExistence type="predicted"/>
<dbReference type="InterPro" id="IPR050351">
    <property type="entry name" value="BphY/WalK/GraS-like"/>
</dbReference>
<evidence type="ECO:0000256" key="5">
    <source>
        <dbReference type="ARBA" id="ARBA00022679"/>
    </source>
</evidence>
<comment type="subcellular location">
    <subcellularLocation>
        <location evidence="2">Membrane</location>
        <topology evidence="2">Multi-pass membrane protein</topology>
    </subcellularLocation>
</comment>
<dbReference type="Pfam" id="PF00672">
    <property type="entry name" value="HAMP"/>
    <property type="match status" value="1"/>
</dbReference>
<dbReference type="SUPFAM" id="SSF158472">
    <property type="entry name" value="HAMP domain-like"/>
    <property type="match status" value="1"/>
</dbReference>
<dbReference type="PANTHER" id="PTHR42878:SF7">
    <property type="entry name" value="SENSOR HISTIDINE KINASE GLRK"/>
    <property type="match status" value="1"/>
</dbReference>
<dbReference type="Gene3D" id="3.30.565.10">
    <property type="entry name" value="Histidine kinase-like ATPase, C-terminal domain"/>
    <property type="match status" value="1"/>
</dbReference>
<dbReference type="PROSITE" id="PS50109">
    <property type="entry name" value="HIS_KIN"/>
    <property type="match status" value="1"/>
</dbReference>
<dbReference type="PIRSF" id="PIRSF037532">
    <property type="entry name" value="STHK_NtrY"/>
    <property type="match status" value="1"/>
</dbReference>
<keyword evidence="10 13" id="KW-1133">Transmembrane helix</keyword>
<feature type="transmembrane region" description="Helical" evidence="13">
    <location>
        <begin position="75"/>
        <end position="97"/>
    </location>
</feature>
<dbReference type="InterPro" id="IPR003660">
    <property type="entry name" value="HAMP_dom"/>
</dbReference>
<dbReference type="PANTHER" id="PTHR42878">
    <property type="entry name" value="TWO-COMPONENT HISTIDINE KINASE"/>
    <property type="match status" value="1"/>
</dbReference>
<dbReference type="SUPFAM" id="SSF55874">
    <property type="entry name" value="ATPase domain of HSP90 chaperone/DNA topoisomerase II/histidine kinase"/>
    <property type="match status" value="1"/>
</dbReference>
<dbReference type="PRINTS" id="PR00344">
    <property type="entry name" value="BCTRLSENSOR"/>
</dbReference>
<keyword evidence="4" id="KW-0597">Phosphoprotein</keyword>
<dbReference type="PROSITE" id="PS50885">
    <property type="entry name" value="HAMP"/>
    <property type="match status" value="1"/>
</dbReference>
<feature type="domain" description="Histidine kinase" evidence="14">
    <location>
        <begin position="525"/>
        <end position="753"/>
    </location>
</feature>
<feature type="domain" description="HAMP" evidence="16">
    <location>
        <begin position="320"/>
        <end position="372"/>
    </location>
</feature>
<evidence type="ECO:0000256" key="12">
    <source>
        <dbReference type="ARBA" id="ARBA00023136"/>
    </source>
</evidence>
<keyword evidence="8" id="KW-0418">Kinase</keyword>
<dbReference type="CDD" id="cd00082">
    <property type="entry name" value="HisKA"/>
    <property type="match status" value="1"/>
</dbReference>
<dbReference type="InterPro" id="IPR036890">
    <property type="entry name" value="HATPase_C_sf"/>
</dbReference>
<evidence type="ECO:0000313" key="17">
    <source>
        <dbReference type="EMBL" id="MCS0810754.1"/>
    </source>
</evidence>
<organism evidence="17 18">
    <name type="scientific">Massilia agilis</name>
    <dbReference type="NCBI Taxonomy" id="1811226"/>
    <lineage>
        <taxon>Bacteria</taxon>
        <taxon>Pseudomonadati</taxon>
        <taxon>Pseudomonadota</taxon>
        <taxon>Betaproteobacteria</taxon>
        <taxon>Burkholderiales</taxon>
        <taxon>Oxalobacteraceae</taxon>
        <taxon>Telluria group</taxon>
        <taxon>Massilia</taxon>
    </lineage>
</organism>
<dbReference type="EC" id="2.7.13.3" evidence="3"/>
<evidence type="ECO:0000256" key="7">
    <source>
        <dbReference type="ARBA" id="ARBA00022741"/>
    </source>
</evidence>
<comment type="catalytic activity">
    <reaction evidence="1">
        <text>ATP + protein L-histidine = ADP + protein N-phospho-L-histidine.</text>
        <dbReference type="EC" id="2.7.13.3"/>
    </reaction>
</comment>
<dbReference type="InterPro" id="IPR000014">
    <property type="entry name" value="PAS"/>
</dbReference>
<evidence type="ECO:0000256" key="6">
    <source>
        <dbReference type="ARBA" id="ARBA00022692"/>
    </source>
</evidence>
<dbReference type="Gene3D" id="3.30.450.20">
    <property type="entry name" value="PAS domain"/>
    <property type="match status" value="1"/>
</dbReference>
<dbReference type="SUPFAM" id="SSF47384">
    <property type="entry name" value="Homodimeric domain of signal transducing histidine kinase"/>
    <property type="match status" value="1"/>
</dbReference>
<evidence type="ECO:0000256" key="9">
    <source>
        <dbReference type="ARBA" id="ARBA00022840"/>
    </source>
</evidence>
<evidence type="ECO:0000256" key="2">
    <source>
        <dbReference type="ARBA" id="ARBA00004141"/>
    </source>
</evidence>
<dbReference type="Gene3D" id="6.10.340.10">
    <property type="match status" value="1"/>
</dbReference>
<evidence type="ECO:0000256" key="4">
    <source>
        <dbReference type="ARBA" id="ARBA00022553"/>
    </source>
</evidence>
<evidence type="ECO:0000259" key="16">
    <source>
        <dbReference type="PROSITE" id="PS50885"/>
    </source>
</evidence>
<keyword evidence="12 13" id="KW-0472">Membrane</keyword>
<dbReference type="Pfam" id="PF00512">
    <property type="entry name" value="HisKA"/>
    <property type="match status" value="1"/>
</dbReference>
<evidence type="ECO:0000259" key="14">
    <source>
        <dbReference type="PROSITE" id="PS50109"/>
    </source>
</evidence>
<protein>
    <recommendedName>
        <fullName evidence="3">histidine kinase</fullName>
        <ecNumber evidence="3">2.7.13.3</ecNumber>
    </recommendedName>
</protein>
<sequence>MNQAFRYALVVGAAIVSILLFLLASASDNSGFFDRNYSWLLGLNAAMAAGMLVLVVVALARLVRRYRAGKFGSRLMARLVLLFAAIGILPGLVIFMVSVQFVSHSIDSWFDVKIEAALESGLNLGHAALDEALSELSATAESTSAALAGQSDLHARQVLARAVNDTSGMQSAMLLDAEGKLLASSSSTRGADLAADLPTPQILRQAGMPAGYAHAEGGIERDFRESAGEGNALDAATGLRLRVVRAVPEPPGAAPRYLQLLQSVPVNLASNAEVLRTAYSEYQQRLVDRVGLHKMYIETLTLTLLLAMFGALASAFLIAENLAQPLLVLAEGTRAVAEGDLSPRPIVETKDELGTLTQSFNAMTGQLFEARSAVERNRAALQSAKAHLESVLANMSAGVIVMDADGVVVNTNDAAHRILQVEPGALADRPLDEIEGLEGFAGIINRAFSAQSAQSAAGSRLRAHWQQQIEVPRRPGSPEDHDITLLARGSRLPVGAGSGFIVVFDDISDVISAQRSVAWGEVARRLAHEIKNPLTPIQLAAERMQMKLAPHLPPKESELLDKGATTIVNQVAAMKRMVDDFRDYAKAPPAVLEPLDLNALIEEILRLYQSGDDSDIIHAALAPGLPHVMGDATQLRQVIHNLLQNAQDALTDRSDAAPAPRIDLTTEAIHYQGADGAAGTAVRMAIVDNGPGFAPKILSRAFEPYVTSKARGTGLGLPMVKKIIDEHGGRIDISNRADGTGASVFILLLKLAPEANLAAA</sequence>
<evidence type="ECO:0000256" key="13">
    <source>
        <dbReference type="SAM" id="Phobius"/>
    </source>
</evidence>
<feature type="transmembrane region" description="Helical" evidence="13">
    <location>
        <begin position="39"/>
        <end position="63"/>
    </location>
</feature>
<dbReference type="InterPro" id="IPR005467">
    <property type="entry name" value="His_kinase_dom"/>
</dbReference>
<dbReference type="InterPro" id="IPR017232">
    <property type="entry name" value="NtrY"/>
</dbReference>
<evidence type="ECO:0000256" key="3">
    <source>
        <dbReference type="ARBA" id="ARBA00012438"/>
    </source>
</evidence>
<evidence type="ECO:0000313" key="18">
    <source>
        <dbReference type="Proteomes" id="UP001206126"/>
    </source>
</evidence>
<name>A0ABT2DIT6_9BURK</name>
<dbReference type="InterPro" id="IPR003594">
    <property type="entry name" value="HATPase_dom"/>
</dbReference>
<reference evidence="17 18" key="1">
    <citation type="submission" date="2022-08" db="EMBL/GenBank/DDBJ databases">
        <title>Reclassification of Massilia species as members of the genera Telluria, Duganella, Pseudoduganella, Mokoshia gen. nov. and Zemynaea gen. nov. using orthogonal and non-orthogonal genome-based approaches.</title>
        <authorList>
            <person name="Bowman J.P."/>
        </authorList>
    </citation>
    <scope>NUCLEOTIDE SEQUENCE [LARGE SCALE GENOMIC DNA]</scope>
    <source>
        <strain evidence="17 18">JCM 31605</strain>
    </source>
</reference>
<evidence type="ECO:0000256" key="8">
    <source>
        <dbReference type="ARBA" id="ARBA00022777"/>
    </source>
</evidence>
<dbReference type="InterPro" id="IPR035965">
    <property type="entry name" value="PAS-like_dom_sf"/>
</dbReference>
<gene>
    <name evidence="17" type="ORF">NX774_22755</name>
</gene>
<dbReference type="InterPro" id="IPR003661">
    <property type="entry name" value="HisK_dim/P_dom"/>
</dbReference>
<evidence type="ECO:0000256" key="10">
    <source>
        <dbReference type="ARBA" id="ARBA00022989"/>
    </source>
</evidence>
<evidence type="ECO:0000256" key="11">
    <source>
        <dbReference type="ARBA" id="ARBA00023012"/>
    </source>
</evidence>
<dbReference type="InterPro" id="IPR004358">
    <property type="entry name" value="Sig_transdc_His_kin-like_C"/>
</dbReference>
<keyword evidence="7" id="KW-0547">Nucleotide-binding</keyword>
<dbReference type="CDD" id="cd06225">
    <property type="entry name" value="HAMP"/>
    <property type="match status" value="1"/>
</dbReference>
<accession>A0ABT2DIT6</accession>
<dbReference type="InterPro" id="IPR036097">
    <property type="entry name" value="HisK_dim/P_sf"/>
</dbReference>
<keyword evidence="18" id="KW-1185">Reference proteome</keyword>
<feature type="domain" description="PAS" evidence="15">
    <location>
        <begin position="384"/>
        <end position="429"/>
    </location>
</feature>
<keyword evidence="6 13" id="KW-0812">Transmembrane</keyword>
<comment type="caution">
    <text evidence="17">The sequence shown here is derived from an EMBL/GenBank/DDBJ whole genome shotgun (WGS) entry which is preliminary data.</text>
</comment>
<dbReference type="SMART" id="SM00304">
    <property type="entry name" value="HAMP"/>
    <property type="match status" value="1"/>
</dbReference>
<evidence type="ECO:0000256" key="1">
    <source>
        <dbReference type="ARBA" id="ARBA00000085"/>
    </source>
</evidence>
<dbReference type="SMART" id="SM00388">
    <property type="entry name" value="HisKA"/>
    <property type="match status" value="1"/>
</dbReference>
<dbReference type="EMBL" id="JANUHB010000008">
    <property type="protein sequence ID" value="MCS0810754.1"/>
    <property type="molecule type" value="Genomic_DNA"/>
</dbReference>
<dbReference type="SMART" id="SM00387">
    <property type="entry name" value="HATPase_c"/>
    <property type="match status" value="1"/>
</dbReference>
<dbReference type="Gene3D" id="1.10.287.130">
    <property type="match status" value="1"/>
</dbReference>
<evidence type="ECO:0000259" key="15">
    <source>
        <dbReference type="PROSITE" id="PS50112"/>
    </source>
</evidence>
<feature type="transmembrane region" description="Helical" evidence="13">
    <location>
        <begin position="7"/>
        <end position="27"/>
    </location>
</feature>
<keyword evidence="11" id="KW-0902">Two-component regulatory system</keyword>
<keyword evidence="9 17" id="KW-0067">ATP-binding</keyword>
<dbReference type="Proteomes" id="UP001206126">
    <property type="component" value="Unassembled WGS sequence"/>
</dbReference>
<dbReference type="GO" id="GO:0005524">
    <property type="term" value="F:ATP binding"/>
    <property type="evidence" value="ECO:0007669"/>
    <property type="project" value="UniProtKB-KW"/>
</dbReference>
<dbReference type="SMART" id="SM00091">
    <property type="entry name" value="PAS"/>
    <property type="match status" value="1"/>
</dbReference>
<keyword evidence="5" id="KW-0808">Transferase</keyword>
<dbReference type="PROSITE" id="PS50112">
    <property type="entry name" value="PAS"/>
    <property type="match status" value="1"/>
</dbReference>
<dbReference type="RefSeq" id="WP_258824581.1">
    <property type="nucleotide sequence ID" value="NZ_JANUHB010000008.1"/>
</dbReference>
<dbReference type="SUPFAM" id="SSF55785">
    <property type="entry name" value="PYP-like sensor domain (PAS domain)"/>
    <property type="match status" value="1"/>
</dbReference>
<dbReference type="Pfam" id="PF02518">
    <property type="entry name" value="HATPase_c"/>
    <property type="match status" value="1"/>
</dbReference>